<accession>A0AAV7III7</accession>
<keyword evidence="2" id="KW-1185">Reference proteome</keyword>
<sequence>MGDLNCNLQKNDHPASHLKSFLTEPGLYCIPYGATFHTLTVDSWLDVIIIDSGDKLVGYFRG</sequence>
<protein>
    <submittedName>
        <fullName evidence="1">Uncharacterized protein</fullName>
    </submittedName>
</protein>
<organism evidence="1 2">
    <name type="scientific">Cotesia glomerata</name>
    <name type="common">Lepidopteran parasitic wasp</name>
    <name type="synonym">Apanteles glomeratus</name>
    <dbReference type="NCBI Taxonomy" id="32391"/>
    <lineage>
        <taxon>Eukaryota</taxon>
        <taxon>Metazoa</taxon>
        <taxon>Ecdysozoa</taxon>
        <taxon>Arthropoda</taxon>
        <taxon>Hexapoda</taxon>
        <taxon>Insecta</taxon>
        <taxon>Pterygota</taxon>
        <taxon>Neoptera</taxon>
        <taxon>Endopterygota</taxon>
        <taxon>Hymenoptera</taxon>
        <taxon>Apocrita</taxon>
        <taxon>Ichneumonoidea</taxon>
        <taxon>Braconidae</taxon>
        <taxon>Microgastrinae</taxon>
        <taxon>Cotesia</taxon>
    </lineage>
</organism>
<comment type="caution">
    <text evidence="1">The sequence shown here is derived from an EMBL/GenBank/DDBJ whole genome shotgun (WGS) entry which is preliminary data.</text>
</comment>
<feature type="non-terminal residue" evidence="1">
    <location>
        <position position="62"/>
    </location>
</feature>
<gene>
    <name evidence="1" type="ORF">KQX54_000060</name>
</gene>
<evidence type="ECO:0000313" key="1">
    <source>
        <dbReference type="EMBL" id="KAH0553232.1"/>
    </source>
</evidence>
<dbReference type="AlphaFoldDB" id="A0AAV7III7"/>
<dbReference type="Proteomes" id="UP000826195">
    <property type="component" value="Unassembled WGS sequence"/>
</dbReference>
<dbReference type="EMBL" id="JAHXZJ010001142">
    <property type="protein sequence ID" value="KAH0553232.1"/>
    <property type="molecule type" value="Genomic_DNA"/>
</dbReference>
<reference evidence="1 2" key="1">
    <citation type="journal article" date="2021" name="J. Hered.">
        <title>A chromosome-level genome assembly of the parasitoid wasp, Cotesia glomerata (Hymenoptera: Braconidae).</title>
        <authorList>
            <person name="Pinto B.J."/>
            <person name="Weis J.J."/>
            <person name="Gamble T."/>
            <person name="Ode P.J."/>
            <person name="Paul R."/>
            <person name="Zaspel J.M."/>
        </authorList>
    </citation>
    <scope>NUCLEOTIDE SEQUENCE [LARGE SCALE GENOMIC DNA]</scope>
    <source>
        <strain evidence="1">CgM1</strain>
    </source>
</reference>
<name>A0AAV7III7_COTGL</name>
<evidence type="ECO:0000313" key="2">
    <source>
        <dbReference type="Proteomes" id="UP000826195"/>
    </source>
</evidence>
<proteinExistence type="predicted"/>